<dbReference type="Proteomes" id="UP000175989">
    <property type="component" value="Unassembled WGS sequence"/>
</dbReference>
<protein>
    <recommendedName>
        <fullName evidence="4">HNH endonuclease</fullName>
    </recommendedName>
</protein>
<comment type="caution">
    <text evidence="2">The sequence shown here is derived from an EMBL/GenBank/DDBJ whole genome shotgun (WGS) entry which is preliminary data.</text>
</comment>
<sequence>MSVWDDAEALKTLGDTAGGTEETGDGTGYPEGAKKLKEHMWTERNRAVVRLAKARRLEQTGKLECDACNFDFAKVYGEDGVGFIEAHHRIPLASFTAPTDARVEHFDLVCSNCHSMLHRMKPLKTALELKKHLLENFKRPGATHSRGSKSRA</sequence>
<gene>
    <name evidence="2" type="ORF">DUPY_32620</name>
</gene>
<proteinExistence type="predicted"/>
<evidence type="ECO:0008006" key="4">
    <source>
        <dbReference type="Google" id="ProtNLM"/>
    </source>
</evidence>
<reference evidence="3" key="1">
    <citation type="journal article" date="2016" name="Front. Microbiol.">
        <title>Molecular Keys to the Janthinobacterium and Duganella spp. Interaction with the Plant Pathogen Fusarium graminearum.</title>
        <authorList>
            <person name="Haack F.S."/>
            <person name="Poehlein A."/>
            <person name="Kroger C."/>
            <person name="Voigt C.A."/>
            <person name="Piepenbring M."/>
            <person name="Bode H.B."/>
            <person name="Daniel R."/>
            <person name="Schafer W."/>
            <person name="Streit W.R."/>
        </authorList>
    </citation>
    <scope>NUCLEOTIDE SEQUENCE [LARGE SCALE GENOMIC DNA]</scope>
    <source>
        <strain evidence="3">T54</strain>
    </source>
</reference>
<dbReference type="AlphaFoldDB" id="A0A1E7WHA8"/>
<accession>A0A1E7WHA8</accession>
<evidence type="ECO:0000256" key="1">
    <source>
        <dbReference type="SAM" id="MobiDB-lite"/>
    </source>
</evidence>
<feature type="region of interest" description="Disordered" evidence="1">
    <location>
        <begin position="12"/>
        <end position="32"/>
    </location>
</feature>
<keyword evidence="3" id="KW-1185">Reference proteome</keyword>
<name>A0A1E7WHA8_9BURK</name>
<evidence type="ECO:0000313" key="2">
    <source>
        <dbReference type="EMBL" id="OEZ97991.1"/>
    </source>
</evidence>
<dbReference type="EMBL" id="LROM01000093">
    <property type="protein sequence ID" value="OEZ97991.1"/>
    <property type="molecule type" value="Genomic_DNA"/>
</dbReference>
<evidence type="ECO:0000313" key="3">
    <source>
        <dbReference type="Proteomes" id="UP000175989"/>
    </source>
</evidence>
<organism evidence="2 3">
    <name type="scientific">Duganella phyllosphaerae</name>
    <dbReference type="NCBI Taxonomy" id="762836"/>
    <lineage>
        <taxon>Bacteria</taxon>
        <taxon>Pseudomonadati</taxon>
        <taxon>Pseudomonadota</taxon>
        <taxon>Betaproteobacteria</taxon>
        <taxon>Burkholderiales</taxon>
        <taxon>Oxalobacteraceae</taxon>
        <taxon>Telluria group</taxon>
        <taxon>Duganella</taxon>
    </lineage>
</organism>